<dbReference type="InterPro" id="IPR008971">
    <property type="entry name" value="HSP40/DnaJ_pept-bd"/>
</dbReference>
<keyword evidence="3" id="KW-0614">Plasmid</keyword>
<dbReference type="PROSITE" id="PS50076">
    <property type="entry name" value="DNAJ_2"/>
    <property type="match status" value="1"/>
</dbReference>
<dbReference type="RefSeq" id="WP_040115815.1">
    <property type="nucleotide sequence ID" value="NZ_CP006880.1"/>
</dbReference>
<dbReference type="InterPro" id="IPR018253">
    <property type="entry name" value="DnaJ_domain_CS"/>
</dbReference>
<dbReference type="Pfam" id="PF00226">
    <property type="entry name" value="DnaJ"/>
    <property type="match status" value="1"/>
</dbReference>
<dbReference type="AlphaFoldDB" id="A0A0B4XGT1"/>
<dbReference type="InterPro" id="IPR001623">
    <property type="entry name" value="DnaJ_domain"/>
</dbReference>
<evidence type="ECO:0000313" key="3">
    <source>
        <dbReference type="EMBL" id="AJD45647.1"/>
    </source>
</evidence>
<feature type="domain" description="J" evidence="2">
    <location>
        <begin position="4"/>
        <end position="69"/>
    </location>
</feature>
<accession>A0A0B4XGT1</accession>
<proteinExistence type="predicted"/>
<evidence type="ECO:0000259" key="2">
    <source>
        <dbReference type="PROSITE" id="PS50076"/>
    </source>
</evidence>
<keyword evidence="1" id="KW-0143">Chaperone</keyword>
<evidence type="ECO:0000256" key="1">
    <source>
        <dbReference type="ARBA" id="ARBA00023186"/>
    </source>
</evidence>
<keyword evidence="3" id="KW-0238">DNA-binding</keyword>
<dbReference type="Gene3D" id="2.60.260.20">
    <property type="entry name" value="Urease metallochaperone UreE, N-terminal domain"/>
    <property type="match status" value="2"/>
</dbReference>
<dbReference type="GO" id="GO:0051082">
    <property type="term" value="F:unfolded protein binding"/>
    <property type="evidence" value="ECO:0007669"/>
    <property type="project" value="InterPro"/>
</dbReference>
<dbReference type="InterPro" id="IPR002939">
    <property type="entry name" value="DnaJ_C"/>
</dbReference>
<keyword evidence="4" id="KW-1185">Reference proteome</keyword>
<geneLocation type="plasmid" evidence="3 4">
    <name>pRgalR602c</name>
</geneLocation>
<dbReference type="CDD" id="cd06257">
    <property type="entry name" value="DnaJ"/>
    <property type="match status" value="1"/>
</dbReference>
<dbReference type="HOGENOM" id="CLU_017633_0_0_5"/>
<dbReference type="EMBL" id="CP006880">
    <property type="protein sequence ID" value="AJD45647.1"/>
    <property type="molecule type" value="Genomic_DNA"/>
</dbReference>
<gene>
    <name evidence="3" type="primary">cbpA</name>
    <name evidence="3" type="ORF">RGR602_PC01621</name>
</gene>
<dbReference type="SUPFAM" id="SSF49493">
    <property type="entry name" value="HSP40/DnaJ peptide-binding domain"/>
    <property type="match status" value="2"/>
</dbReference>
<dbReference type="Pfam" id="PF01556">
    <property type="entry name" value="DnaJ_C"/>
    <property type="match status" value="1"/>
</dbReference>
<dbReference type="PRINTS" id="PR00625">
    <property type="entry name" value="JDOMAIN"/>
</dbReference>
<dbReference type="FunFam" id="2.60.260.20:FF:000013">
    <property type="entry name" value="DnaJ subfamily B member 11"/>
    <property type="match status" value="1"/>
</dbReference>
<dbReference type="PROSITE" id="PS00636">
    <property type="entry name" value="DNAJ_1"/>
    <property type="match status" value="1"/>
</dbReference>
<protein>
    <submittedName>
        <fullName evidence="3">Curved DNA-binding protein CbpA</fullName>
    </submittedName>
</protein>
<name>A0A0B4XGT1_9HYPH</name>
<dbReference type="SUPFAM" id="SSF46565">
    <property type="entry name" value="Chaperone J-domain"/>
    <property type="match status" value="1"/>
</dbReference>
<organism evidence="3 4">
    <name type="scientific">Rhizobium gallicum bv. gallicum R602sp</name>
    <dbReference type="NCBI Taxonomy" id="1041138"/>
    <lineage>
        <taxon>Bacteria</taxon>
        <taxon>Pseudomonadati</taxon>
        <taxon>Pseudomonadota</taxon>
        <taxon>Alphaproteobacteria</taxon>
        <taxon>Hyphomicrobiales</taxon>
        <taxon>Rhizobiaceae</taxon>
        <taxon>Rhizobium/Agrobacterium group</taxon>
        <taxon>Rhizobium</taxon>
    </lineage>
</organism>
<dbReference type="InterPro" id="IPR051938">
    <property type="entry name" value="Apopto_cytoskel_mod"/>
</dbReference>
<dbReference type="CDD" id="cd10747">
    <property type="entry name" value="DnaJ_C"/>
    <property type="match status" value="1"/>
</dbReference>
<dbReference type="KEGG" id="rga:RGR602_PC01621"/>
<dbReference type="PANTHER" id="PTHR44145:SF3">
    <property type="entry name" value="DNAJ HOMOLOG SUBFAMILY A MEMBER 3, MITOCHONDRIAL"/>
    <property type="match status" value="1"/>
</dbReference>
<dbReference type="InterPro" id="IPR036869">
    <property type="entry name" value="J_dom_sf"/>
</dbReference>
<dbReference type="Gene3D" id="1.10.287.110">
    <property type="entry name" value="DnaJ domain"/>
    <property type="match status" value="1"/>
</dbReference>
<dbReference type="SMART" id="SM00271">
    <property type="entry name" value="DnaJ"/>
    <property type="match status" value="1"/>
</dbReference>
<sequence>MNQNPYELLGVKPDANQKEIQSAFRKLAKKFHPDLNPGDKRAETRFKDISAAYELLSDEEKRARFDRGEIDMTGAEQAPRNYYRDYASASGPGGPYHNTSGFADFGDADDPFASFFSRRSGGAQFRAQGMDRQFSMEVDFLDAVNGARKQVRLPDGPPLDVQIPAGTRDGQMLRLRGKGEPGIGGGPAGDALIDIRVRPHRFFTRDGDDIRLELPVSLSEAVLGGKVRVPTPSGPVNLTLPPYSNTGKVLRLKGKGVVRRGGEQGDVYVTLKIVLPDKPDDRLTAFVKDWAETSAQDPRRSMEV</sequence>
<reference evidence="3 4" key="1">
    <citation type="submission" date="2013-11" db="EMBL/GenBank/DDBJ databases">
        <title>Complete genome sequence of Rhizobium gallicum bv. gallicum R602.</title>
        <authorList>
            <person name="Bustos P."/>
            <person name="Santamaria R.I."/>
            <person name="Lozano L."/>
            <person name="Acosta J.L."/>
            <person name="Ormeno-Orrillo E."/>
            <person name="Rogel M.A."/>
            <person name="Romero D."/>
            <person name="Cevallos M.A."/>
            <person name="Martinez-Romero E."/>
            <person name="Gonzalez V."/>
        </authorList>
    </citation>
    <scope>NUCLEOTIDE SEQUENCE [LARGE SCALE GENOMIC DNA]</scope>
    <source>
        <strain evidence="3 4">R602</strain>
        <plasmid evidence="3 4">pRgalR602c</plasmid>
    </source>
</reference>
<evidence type="ECO:0000313" key="4">
    <source>
        <dbReference type="Proteomes" id="UP000031368"/>
    </source>
</evidence>
<dbReference type="PANTHER" id="PTHR44145">
    <property type="entry name" value="DNAJ HOMOLOG SUBFAMILY A MEMBER 3, MITOCHONDRIAL"/>
    <property type="match status" value="1"/>
</dbReference>
<dbReference type="GO" id="GO:0003677">
    <property type="term" value="F:DNA binding"/>
    <property type="evidence" value="ECO:0007669"/>
    <property type="project" value="UniProtKB-KW"/>
</dbReference>
<dbReference type="GO" id="GO:0006457">
    <property type="term" value="P:protein folding"/>
    <property type="evidence" value="ECO:0007669"/>
    <property type="project" value="InterPro"/>
</dbReference>
<dbReference type="Proteomes" id="UP000031368">
    <property type="component" value="Plasmid pRgalR602c"/>
</dbReference>